<reference evidence="2" key="1">
    <citation type="submission" date="2021-02" db="EMBL/GenBank/DDBJ databases">
        <authorList>
            <person name="Nowell W R."/>
        </authorList>
    </citation>
    <scope>NUCLEOTIDE SEQUENCE</scope>
</reference>
<evidence type="ECO:0000313" key="3">
    <source>
        <dbReference type="EMBL" id="CAF1045214.1"/>
    </source>
</evidence>
<feature type="compositionally biased region" description="Low complexity" evidence="1">
    <location>
        <begin position="68"/>
        <end position="86"/>
    </location>
</feature>
<comment type="caution">
    <text evidence="2">The sequence shown here is derived from an EMBL/GenBank/DDBJ whole genome shotgun (WGS) entry which is preliminary data.</text>
</comment>
<dbReference type="EMBL" id="CAJNOJ010000074">
    <property type="protein sequence ID" value="CAF1039029.1"/>
    <property type="molecule type" value="Genomic_DNA"/>
</dbReference>
<proteinExistence type="predicted"/>
<dbReference type="Proteomes" id="UP000663828">
    <property type="component" value="Unassembled WGS sequence"/>
</dbReference>
<evidence type="ECO:0000313" key="2">
    <source>
        <dbReference type="EMBL" id="CAF1039029.1"/>
    </source>
</evidence>
<dbReference type="Proteomes" id="UP000663852">
    <property type="component" value="Unassembled WGS sequence"/>
</dbReference>
<keyword evidence="4" id="KW-1185">Reference proteome</keyword>
<evidence type="ECO:0000313" key="4">
    <source>
        <dbReference type="Proteomes" id="UP000663828"/>
    </source>
</evidence>
<name>A0A814JR39_ADIRI</name>
<accession>A0A814JR39</accession>
<dbReference type="AlphaFoldDB" id="A0A814JR39"/>
<gene>
    <name evidence="2" type="ORF">EDS130_LOCUS16824</name>
    <name evidence="3" type="ORF">XAT740_LOCUS15480</name>
</gene>
<evidence type="ECO:0000256" key="1">
    <source>
        <dbReference type="SAM" id="MobiDB-lite"/>
    </source>
</evidence>
<dbReference type="EMBL" id="CAJNOR010000956">
    <property type="protein sequence ID" value="CAF1045214.1"/>
    <property type="molecule type" value="Genomic_DNA"/>
</dbReference>
<sequence>MRTRLNASALPNHPGRAALVSGLKRSSIPKSIPITNRPLASDHSSASSPTFSNVDHIRSYSLSRTHSDQTSHTGSGSSTPSSSRRTSLSDKHDKPRRGSSQLVRTPKSLCEWHEQPVNLLEQPFLLDNVNIQILSPNSDRTQRPFFCDPSLLDENVNAENDEHTINTSDVIENK</sequence>
<evidence type="ECO:0000313" key="5">
    <source>
        <dbReference type="Proteomes" id="UP000663852"/>
    </source>
</evidence>
<feature type="region of interest" description="Disordered" evidence="1">
    <location>
        <begin position="28"/>
        <end position="107"/>
    </location>
</feature>
<dbReference type="OrthoDB" id="10045150at2759"/>
<feature type="compositionally biased region" description="Polar residues" evidence="1">
    <location>
        <begin position="42"/>
        <end position="53"/>
    </location>
</feature>
<organism evidence="2 5">
    <name type="scientific">Adineta ricciae</name>
    <name type="common">Rotifer</name>
    <dbReference type="NCBI Taxonomy" id="249248"/>
    <lineage>
        <taxon>Eukaryota</taxon>
        <taxon>Metazoa</taxon>
        <taxon>Spiralia</taxon>
        <taxon>Gnathifera</taxon>
        <taxon>Rotifera</taxon>
        <taxon>Eurotatoria</taxon>
        <taxon>Bdelloidea</taxon>
        <taxon>Adinetida</taxon>
        <taxon>Adinetidae</taxon>
        <taxon>Adineta</taxon>
    </lineage>
</organism>
<protein>
    <submittedName>
        <fullName evidence="2">Uncharacterized protein</fullName>
    </submittedName>
</protein>